<keyword evidence="2" id="KW-1185">Reference proteome</keyword>
<dbReference type="Pfam" id="PF09438">
    <property type="entry name" value="DUF2017"/>
    <property type="match status" value="1"/>
</dbReference>
<reference evidence="1 2" key="1">
    <citation type="journal article" date="2017" name="Chemistry">
        <title>Isolation, Biosynthesis and Chemical Modifications of Rubterolones A-F: Rare Tropolone Alkaloids from Actinomadura sp. 5-2.</title>
        <authorList>
            <person name="Guo H."/>
            <person name="Benndorf R."/>
            <person name="Leichnitz D."/>
            <person name="Klassen J.L."/>
            <person name="Vollmers J."/>
            <person name="Gorls H."/>
            <person name="Steinacker M."/>
            <person name="Weigel C."/>
            <person name="Dahse H.M."/>
            <person name="Kaster A.K."/>
            <person name="de Beer Z.W."/>
            <person name="Poulsen M."/>
            <person name="Beemelmanns C."/>
        </authorList>
    </citation>
    <scope>NUCLEOTIDE SEQUENCE [LARGE SCALE GENOMIC DNA]</scope>
    <source>
        <strain evidence="1 2">5-2</strain>
    </source>
</reference>
<evidence type="ECO:0000313" key="1">
    <source>
        <dbReference type="EMBL" id="POM25152.1"/>
    </source>
</evidence>
<dbReference type="EMBL" id="MTBP01000002">
    <property type="protein sequence ID" value="POM25152.1"/>
    <property type="molecule type" value="Genomic_DNA"/>
</dbReference>
<accession>A0A2P4UJB5</accession>
<evidence type="ECO:0000313" key="2">
    <source>
        <dbReference type="Proteomes" id="UP000242367"/>
    </source>
</evidence>
<name>A0A2P4UJB5_9ACTN</name>
<dbReference type="InterPro" id="IPR018561">
    <property type="entry name" value="AosR"/>
</dbReference>
<gene>
    <name evidence="1" type="ORF">BTM25_37950</name>
</gene>
<protein>
    <submittedName>
        <fullName evidence="1">Uncharacterized protein</fullName>
    </submittedName>
</protein>
<sequence length="176" mass="19517">MTEGVVLRLEPQEAHLLRLLMEQMLELLGDGAPADDDLAAFGIASSAKTPSDPVLLRLFPDGYSGDDEASGEFRRYTELGLREGKREAARTILETLDEAHEHEDGPLLALALDGDRAEAWLRALNDVRLVLGTRLDIDEDWYRQAGKLTPDDPRTPLFAAYELLTMMLEELVDALG</sequence>
<dbReference type="RefSeq" id="WP_103564191.1">
    <property type="nucleotide sequence ID" value="NZ_MTBP01000002.1"/>
</dbReference>
<organism evidence="1 2">
    <name type="scientific">Actinomadura rubteroloni</name>
    <dbReference type="NCBI Taxonomy" id="1926885"/>
    <lineage>
        <taxon>Bacteria</taxon>
        <taxon>Bacillati</taxon>
        <taxon>Actinomycetota</taxon>
        <taxon>Actinomycetes</taxon>
        <taxon>Streptosporangiales</taxon>
        <taxon>Thermomonosporaceae</taxon>
        <taxon>Actinomadura</taxon>
    </lineage>
</organism>
<dbReference type="AlphaFoldDB" id="A0A2P4UJB5"/>
<dbReference type="Proteomes" id="UP000242367">
    <property type="component" value="Unassembled WGS sequence"/>
</dbReference>
<proteinExistence type="predicted"/>
<comment type="caution">
    <text evidence="1">The sequence shown here is derived from an EMBL/GenBank/DDBJ whole genome shotgun (WGS) entry which is preliminary data.</text>
</comment>